<dbReference type="AlphaFoldDB" id="A0A833GXJ4"/>
<dbReference type="EMBL" id="WBUI01000036">
    <property type="protein sequence ID" value="KAB2929130.1"/>
    <property type="molecule type" value="Genomic_DNA"/>
</dbReference>
<dbReference type="GO" id="GO:0003677">
    <property type="term" value="F:DNA binding"/>
    <property type="evidence" value="ECO:0007669"/>
    <property type="project" value="UniProtKB-KW"/>
</dbReference>
<dbReference type="InterPro" id="IPR007159">
    <property type="entry name" value="SpoVT-AbrB_dom"/>
</dbReference>
<proteinExistence type="predicted"/>
<dbReference type="SUPFAM" id="SSF89447">
    <property type="entry name" value="AbrB/MazE/MraZ-like"/>
    <property type="match status" value="1"/>
</dbReference>
<protein>
    <submittedName>
        <fullName evidence="2">AbrB/MazE/SpoVT family DNA-binding domain-containing protein</fullName>
    </submittedName>
</protein>
<evidence type="ECO:0000259" key="1">
    <source>
        <dbReference type="SMART" id="SM00966"/>
    </source>
</evidence>
<organism evidence="2 3">
    <name type="scientific">Leptonema illini</name>
    <dbReference type="NCBI Taxonomy" id="183"/>
    <lineage>
        <taxon>Bacteria</taxon>
        <taxon>Pseudomonadati</taxon>
        <taxon>Spirochaetota</taxon>
        <taxon>Spirochaetia</taxon>
        <taxon>Leptospirales</taxon>
        <taxon>Leptospiraceae</taxon>
        <taxon>Leptonema</taxon>
    </lineage>
</organism>
<dbReference type="Proteomes" id="UP000460298">
    <property type="component" value="Unassembled WGS sequence"/>
</dbReference>
<dbReference type="SMART" id="SM00966">
    <property type="entry name" value="SpoVT_AbrB"/>
    <property type="match status" value="1"/>
</dbReference>
<name>A0A833GXJ4_9LEPT</name>
<sequence length="76" mass="8378">MAAELSAIQQIGTAQGATIPKAILERLDLQPVDQVHLIEMDSGILISLYDPDFQPAMQVYEKGMKKYSKALSELTN</sequence>
<dbReference type="Pfam" id="PF04014">
    <property type="entry name" value="MazE_antitoxin"/>
    <property type="match status" value="1"/>
</dbReference>
<dbReference type="Gene3D" id="2.10.260.10">
    <property type="match status" value="1"/>
</dbReference>
<dbReference type="InterPro" id="IPR037914">
    <property type="entry name" value="SpoVT-AbrB_sf"/>
</dbReference>
<evidence type="ECO:0000313" key="3">
    <source>
        <dbReference type="Proteomes" id="UP000460298"/>
    </source>
</evidence>
<keyword evidence="2" id="KW-0238">DNA-binding</keyword>
<evidence type="ECO:0000313" key="2">
    <source>
        <dbReference type="EMBL" id="KAB2929130.1"/>
    </source>
</evidence>
<feature type="domain" description="SpoVT-AbrB" evidence="1">
    <location>
        <begin position="9"/>
        <end position="52"/>
    </location>
</feature>
<gene>
    <name evidence="2" type="ORF">F9K24_20605</name>
</gene>
<accession>A0A833GXJ4</accession>
<reference evidence="2 3" key="1">
    <citation type="submission" date="2019-10" db="EMBL/GenBank/DDBJ databases">
        <title>Extracellular Electron Transfer in a Candidatus Methanoperedens spp. Enrichment Culture.</title>
        <authorList>
            <person name="Berger S."/>
            <person name="Rangel Shaw D."/>
            <person name="Berben T."/>
            <person name="In 'T Zandt M."/>
            <person name="Frank J."/>
            <person name="Reimann J."/>
            <person name="Jetten M.S.M."/>
            <person name="Welte C.U."/>
        </authorList>
    </citation>
    <scope>NUCLEOTIDE SEQUENCE [LARGE SCALE GENOMIC DNA]</scope>
    <source>
        <strain evidence="2">SB12</strain>
    </source>
</reference>
<comment type="caution">
    <text evidence="2">The sequence shown here is derived from an EMBL/GenBank/DDBJ whole genome shotgun (WGS) entry which is preliminary data.</text>
</comment>